<accession>A0A0M6Y567</accession>
<proteinExistence type="inferred from homology"/>
<name>A0A0M6Y567_9HYPH</name>
<evidence type="ECO:0000256" key="3">
    <source>
        <dbReference type="ARBA" id="ARBA00022448"/>
    </source>
</evidence>
<dbReference type="PANTHER" id="PTHR11629:SF63">
    <property type="entry name" value="V-TYPE PROTON ATPASE SUBUNIT A"/>
    <property type="match status" value="1"/>
</dbReference>
<reference evidence="10" key="1">
    <citation type="submission" date="2015-07" db="EMBL/GenBank/DDBJ databases">
        <authorList>
            <person name="Rodrigo-Torres Lidia"/>
            <person name="Arahal R.David."/>
        </authorList>
    </citation>
    <scope>NUCLEOTIDE SEQUENCE [LARGE SCALE GENOMIC DNA]</scope>
    <source>
        <strain evidence="10">CECT 4801</strain>
    </source>
</reference>
<dbReference type="Proteomes" id="UP000048926">
    <property type="component" value="Unassembled WGS sequence"/>
</dbReference>
<dbReference type="GO" id="GO:0016471">
    <property type="term" value="C:vacuolar proton-transporting V-type ATPase complex"/>
    <property type="evidence" value="ECO:0007669"/>
    <property type="project" value="TreeGrafter"/>
</dbReference>
<dbReference type="GO" id="GO:0051117">
    <property type="term" value="F:ATPase binding"/>
    <property type="evidence" value="ECO:0007669"/>
    <property type="project" value="TreeGrafter"/>
</dbReference>
<evidence type="ECO:0000256" key="4">
    <source>
        <dbReference type="ARBA" id="ARBA00022692"/>
    </source>
</evidence>
<dbReference type="OrthoDB" id="9803814at2"/>
<keyword evidence="6" id="KW-0406">Ion transport</keyword>
<dbReference type="GO" id="GO:0007035">
    <property type="term" value="P:vacuolar acidification"/>
    <property type="evidence" value="ECO:0007669"/>
    <property type="project" value="TreeGrafter"/>
</dbReference>
<dbReference type="RefSeq" id="WP_055656912.1">
    <property type="nucleotide sequence ID" value="NZ_CXST01000002.1"/>
</dbReference>
<gene>
    <name evidence="9" type="ORF">LAL4801_02593</name>
</gene>
<evidence type="ECO:0000256" key="6">
    <source>
        <dbReference type="ARBA" id="ARBA00023065"/>
    </source>
</evidence>
<keyword evidence="5 8" id="KW-1133">Transmembrane helix</keyword>
<feature type="transmembrane region" description="Helical" evidence="8">
    <location>
        <begin position="400"/>
        <end position="419"/>
    </location>
</feature>
<dbReference type="GO" id="GO:0033179">
    <property type="term" value="C:proton-transporting V-type ATPase, V0 domain"/>
    <property type="evidence" value="ECO:0007669"/>
    <property type="project" value="InterPro"/>
</dbReference>
<evidence type="ECO:0000256" key="2">
    <source>
        <dbReference type="ARBA" id="ARBA00009904"/>
    </source>
</evidence>
<dbReference type="PANTHER" id="PTHR11629">
    <property type="entry name" value="VACUOLAR PROTON ATPASES"/>
    <property type="match status" value="1"/>
</dbReference>
<dbReference type="AlphaFoldDB" id="A0A0M6Y567"/>
<comment type="subcellular location">
    <subcellularLocation>
        <location evidence="1">Membrane</location>
        <topology evidence="1">Multi-pass membrane protein</topology>
    </subcellularLocation>
</comment>
<keyword evidence="10" id="KW-1185">Reference proteome</keyword>
<keyword evidence="4 8" id="KW-0812">Transmembrane</keyword>
<evidence type="ECO:0000313" key="9">
    <source>
        <dbReference type="EMBL" id="CTQ44151.1"/>
    </source>
</evidence>
<sequence length="597" mass="65765">MTIVPLVKVNLVGILEDKDKVLEATQEFGALHLIPLTSAQKELEAVPAGRGREASEALRWLMDSKAQRRPVTHLDDFDLETVVEKTLANRKALRDFEDRVARLDQRIQDVEPWGEFSFSDLAEIGEHRLWFYVVPNAKIKLIDPSDKILEIVHRDKYRSYIVLLSPEEPATNAMPVPRVHVGAEALSVLRRQHEDATIQLEELELQRQALTKWRFVLAQNLAAARDHSARHRASLETADTEQVFVLQAWARQDQVAEVRTLSDSLGIALLVTDVEEADAPPTLLDNRPALEAGEDLVEFYQTPGYRGWDPSAIVYVSFVIFFGMIMTDAGYGLLLLLLLYLFRARFKGSALGRRMFRMSVWLMISTAAFGVATGSYFGVAPPEGTFLARLKVLHLKDVDTMMKITLTIGVTHIVIANLMRAWHETSLSGRLQPVGWCLVALGGLATFLGQGTSIAVAGPVAVVAGLLLVGIFGSDRKVTSLKTGGLRVFDGLASLARIVNIFSDVLSYMRLFALGLAAASLAETINSLSGQLNHAVPGVGLLIAIAVLVLGHAINIGLGLIAGCVHGLRLNVIEFFNWGLKDEGTPFRPFKKEETRL</sequence>
<feature type="transmembrane region" description="Helical" evidence="8">
    <location>
        <begin position="431"/>
        <end position="448"/>
    </location>
</feature>
<organism evidence="9 10">
    <name type="scientific">Roseibium aggregatum</name>
    <dbReference type="NCBI Taxonomy" id="187304"/>
    <lineage>
        <taxon>Bacteria</taxon>
        <taxon>Pseudomonadati</taxon>
        <taxon>Pseudomonadota</taxon>
        <taxon>Alphaproteobacteria</taxon>
        <taxon>Hyphomicrobiales</taxon>
        <taxon>Stappiaceae</taxon>
        <taxon>Roseibium</taxon>
    </lineage>
</organism>
<evidence type="ECO:0000256" key="8">
    <source>
        <dbReference type="SAM" id="Phobius"/>
    </source>
</evidence>
<dbReference type="STRING" id="187304.B0E33_11055"/>
<feature type="transmembrane region" description="Helical" evidence="8">
    <location>
        <begin position="539"/>
        <end position="561"/>
    </location>
</feature>
<feature type="transmembrane region" description="Helical" evidence="8">
    <location>
        <begin position="495"/>
        <end position="519"/>
    </location>
</feature>
<evidence type="ECO:0000256" key="5">
    <source>
        <dbReference type="ARBA" id="ARBA00022989"/>
    </source>
</evidence>
<keyword evidence="7 8" id="KW-0472">Membrane</keyword>
<dbReference type="InterPro" id="IPR002490">
    <property type="entry name" value="V-ATPase_116kDa_su"/>
</dbReference>
<comment type="similarity">
    <text evidence="2">Belongs to the V-ATPase 116 kDa subunit family.</text>
</comment>
<evidence type="ECO:0000256" key="7">
    <source>
        <dbReference type="ARBA" id="ARBA00023136"/>
    </source>
</evidence>
<dbReference type="GO" id="GO:0046961">
    <property type="term" value="F:proton-transporting ATPase activity, rotational mechanism"/>
    <property type="evidence" value="ECO:0007669"/>
    <property type="project" value="InterPro"/>
</dbReference>
<dbReference type="EMBL" id="CXST01000002">
    <property type="protein sequence ID" value="CTQ44151.1"/>
    <property type="molecule type" value="Genomic_DNA"/>
</dbReference>
<protein>
    <submittedName>
        <fullName evidence="9">V-type ATP synthase subunit I</fullName>
    </submittedName>
</protein>
<feature type="transmembrane region" description="Helical" evidence="8">
    <location>
        <begin position="360"/>
        <end position="380"/>
    </location>
</feature>
<evidence type="ECO:0000256" key="1">
    <source>
        <dbReference type="ARBA" id="ARBA00004141"/>
    </source>
</evidence>
<evidence type="ECO:0000313" key="10">
    <source>
        <dbReference type="Proteomes" id="UP000048926"/>
    </source>
</evidence>
<feature type="transmembrane region" description="Helical" evidence="8">
    <location>
        <begin position="454"/>
        <end position="474"/>
    </location>
</feature>
<keyword evidence="3" id="KW-0813">Transport</keyword>
<feature type="transmembrane region" description="Helical" evidence="8">
    <location>
        <begin position="312"/>
        <end position="339"/>
    </location>
</feature>